<dbReference type="PROSITE" id="PS50181">
    <property type="entry name" value="FBOX"/>
    <property type="match status" value="1"/>
</dbReference>
<dbReference type="Pfam" id="PF00646">
    <property type="entry name" value="F-box"/>
    <property type="match status" value="1"/>
</dbReference>
<dbReference type="AlphaFoldDB" id="A0AA38KX27"/>
<dbReference type="InterPro" id="IPR036047">
    <property type="entry name" value="F-box-like_dom_sf"/>
</dbReference>
<keyword evidence="4" id="KW-1185">Reference proteome</keyword>
<dbReference type="SMART" id="SM00256">
    <property type="entry name" value="FBOX"/>
    <property type="match status" value="1"/>
</dbReference>
<dbReference type="SUPFAM" id="SSF81383">
    <property type="entry name" value="F-box domain"/>
    <property type="match status" value="1"/>
</dbReference>
<comment type="caution">
    <text evidence="3">The sequence shown here is derived from an EMBL/GenBank/DDBJ whole genome shotgun (WGS) entry which is preliminary data.</text>
</comment>
<feature type="compositionally biased region" description="Acidic residues" evidence="1">
    <location>
        <begin position="41"/>
        <end position="59"/>
    </location>
</feature>
<dbReference type="InterPro" id="IPR001810">
    <property type="entry name" value="F-box_dom"/>
</dbReference>
<sequence length="719" mass="83576">MARRSERLQGKKDALGEPQMHEMTVGTVLDSIGGLKRARDEEDNQDYDEDPDDNRDDEESPKRRRKRSKKAVSAKSSVPLSGTGEQPPEPSTKRQRMPEEFRKVRGRLGLLERLAKDVPLDVILEVFCYLDPGDLLRLARTSKDLRSILMSKSSESIWCIARGNVEGLPPCPVDLNEPQYAHLLFESYCHICMHSGRRETILWKFRMRSCRKCLWTFPSAWIDDAYYGDHPLGAAYRHLDILPRESVKRRSSHRRDQIGHTEIAERHKTEYDALETEDDRKAWLTRKSEERLAITKHSELCERWYRARLEDRADELNDIRMERKEAILTRLDEIGWRDEAEKIMDGPFHHIDPFSNHKSVKQSKKLTDHGWHYIKDELVKLLSDHKAARVAQERSRLLSSRVSSFQKIYNVILSEYDLRNPFPTVGDILVNKVFEALIWDTPEDEALTDATIRSKLLEHLPGIIAEWRAAKIQELVEIMKKSHPTATADDLHLATTVFECKACYGNPLYYPQMFYHRCCIHNRNLRLNNERVLPFICDGPWTSTSIDFSDRYSNRARTIVEACSVDPTTTTYNDICAANPLIECLTCKRDPHVWDAGRYFMRWPLPILHDSGHDLNVNNLGEEEGKNIVAFEPSIRSESCSSICCAYCHKEQTTSISSLILHLKDEHIDIIDLEEVKDCHKLQELRQHWYWNPVILLKWMGQPFRYKELPQLPAPLALE</sequence>
<evidence type="ECO:0000313" key="4">
    <source>
        <dbReference type="Proteomes" id="UP001163798"/>
    </source>
</evidence>
<feature type="compositionally biased region" description="Basic and acidic residues" evidence="1">
    <location>
        <begin position="1"/>
        <end position="15"/>
    </location>
</feature>
<feature type="compositionally biased region" description="Basic residues" evidence="1">
    <location>
        <begin position="62"/>
        <end position="72"/>
    </location>
</feature>
<reference evidence="3" key="1">
    <citation type="submission" date="2022-08" db="EMBL/GenBank/DDBJ databases">
        <authorList>
            <consortium name="DOE Joint Genome Institute"/>
            <person name="Min B."/>
            <person name="Riley R."/>
            <person name="Sierra-Patev S."/>
            <person name="Naranjo-Ortiz M."/>
            <person name="Looney B."/>
            <person name="Konkel Z."/>
            <person name="Slot J.C."/>
            <person name="Sakamoto Y."/>
            <person name="Steenwyk J.L."/>
            <person name="Rokas A."/>
            <person name="Carro J."/>
            <person name="Camarero S."/>
            <person name="Ferreira P."/>
            <person name="Molpeceres G."/>
            <person name="Ruiz-Duenas F.J."/>
            <person name="Serrano A."/>
            <person name="Henrissat B."/>
            <person name="Drula E."/>
            <person name="Hughes K.W."/>
            <person name="Mata J.L."/>
            <person name="Ishikawa N.K."/>
            <person name="Vargas-Isla R."/>
            <person name="Ushijima S."/>
            <person name="Smith C.A."/>
            <person name="Ahrendt S."/>
            <person name="Andreopoulos W."/>
            <person name="He G."/>
            <person name="Labutti K."/>
            <person name="Lipzen A."/>
            <person name="Ng V."/>
            <person name="Sandor L."/>
            <person name="Barry K."/>
            <person name="Martinez A.T."/>
            <person name="Xiao Y."/>
            <person name="Gibbons J.G."/>
            <person name="Terashima K."/>
            <person name="Hibbett D.S."/>
            <person name="Grigoriev I.V."/>
        </authorList>
    </citation>
    <scope>NUCLEOTIDE SEQUENCE</scope>
    <source>
        <strain evidence="3">TFB10291</strain>
    </source>
</reference>
<dbReference type="Proteomes" id="UP001163798">
    <property type="component" value="Unassembled WGS sequence"/>
</dbReference>
<accession>A0AA38KX27</accession>
<protein>
    <recommendedName>
        <fullName evidence="2">F-box domain-containing protein</fullName>
    </recommendedName>
</protein>
<dbReference type="CDD" id="cd09917">
    <property type="entry name" value="F-box_SF"/>
    <property type="match status" value="1"/>
</dbReference>
<gene>
    <name evidence="3" type="ORF">GGU10DRAFT_350308</name>
</gene>
<organism evidence="3 4">
    <name type="scientific">Lentinula aff. detonsa</name>
    <dbReference type="NCBI Taxonomy" id="2804958"/>
    <lineage>
        <taxon>Eukaryota</taxon>
        <taxon>Fungi</taxon>
        <taxon>Dikarya</taxon>
        <taxon>Basidiomycota</taxon>
        <taxon>Agaricomycotina</taxon>
        <taxon>Agaricomycetes</taxon>
        <taxon>Agaricomycetidae</taxon>
        <taxon>Agaricales</taxon>
        <taxon>Marasmiineae</taxon>
        <taxon>Omphalotaceae</taxon>
        <taxon>Lentinula</taxon>
    </lineage>
</organism>
<evidence type="ECO:0000313" key="3">
    <source>
        <dbReference type="EMBL" id="KAJ3786912.1"/>
    </source>
</evidence>
<proteinExistence type="predicted"/>
<name>A0AA38KX27_9AGAR</name>
<dbReference type="EMBL" id="MU793303">
    <property type="protein sequence ID" value="KAJ3786912.1"/>
    <property type="molecule type" value="Genomic_DNA"/>
</dbReference>
<evidence type="ECO:0000256" key="1">
    <source>
        <dbReference type="SAM" id="MobiDB-lite"/>
    </source>
</evidence>
<feature type="domain" description="F-box" evidence="2">
    <location>
        <begin position="112"/>
        <end position="161"/>
    </location>
</feature>
<feature type="region of interest" description="Disordered" evidence="1">
    <location>
        <begin position="1"/>
        <end position="100"/>
    </location>
</feature>
<evidence type="ECO:0000259" key="2">
    <source>
        <dbReference type="PROSITE" id="PS50181"/>
    </source>
</evidence>